<dbReference type="Gene3D" id="2.60.60.30">
    <property type="entry name" value="sav2460 like domains"/>
    <property type="match status" value="1"/>
</dbReference>
<organism evidence="2 3">
    <name type="scientific">Ectobacillus funiculus</name>
    <dbReference type="NCBI Taxonomy" id="137993"/>
    <lineage>
        <taxon>Bacteria</taxon>
        <taxon>Bacillati</taxon>
        <taxon>Bacillota</taxon>
        <taxon>Bacilli</taxon>
        <taxon>Bacillales</taxon>
        <taxon>Bacillaceae</taxon>
        <taxon>Ectobacillus</taxon>
    </lineage>
</organism>
<comment type="caution">
    <text evidence="2">The sequence shown here is derived from an EMBL/GenBank/DDBJ whole genome shotgun (WGS) entry which is preliminary data.</text>
</comment>
<dbReference type="CDD" id="cd06974">
    <property type="entry name" value="TerD_like"/>
    <property type="match status" value="1"/>
</dbReference>
<dbReference type="PANTHER" id="PTHR32097:SF15">
    <property type="entry name" value="STRESS RESPONSE PROTEIN SCP2"/>
    <property type="match status" value="1"/>
</dbReference>
<dbReference type="EMBL" id="JBHMAF010000062">
    <property type="protein sequence ID" value="MFB9759166.1"/>
    <property type="molecule type" value="Genomic_DNA"/>
</dbReference>
<dbReference type="InterPro" id="IPR051324">
    <property type="entry name" value="Stress/Tellurium_Resist"/>
</dbReference>
<name>A0ABV5WEX9_9BACI</name>
<evidence type="ECO:0000313" key="3">
    <source>
        <dbReference type="Proteomes" id="UP001589609"/>
    </source>
</evidence>
<dbReference type="RefSeq" id="WP_379949461.1">
    <property type="nucleotide sequence ID" value="NZ_JBHMAF010000062.1"/>
</dbReference>
<proteinExistence type="predicted"/>
<keyword evidence="3" id="KW-1185">Reference proteome</keyword>
<dbReference type="InterPro" id="IPR003325">
    <property type="entry name" value="TerD"/>
</dbReference>
<evidence type="ECO:0000259" key="1">
    <source>
        <dbReference type="Pfam" id="PF02342"/>
    </source>
</evidence>
<gene>
    <name evidence="2" type="ORF">ACFFMS_11990</name>
</gene>
<feature type="domain" description="TerD" evidence="1">
    <location>
        <begin position="1"/>
        <end position="196"/>
    </location>
</feature>
<evidence type="ECO:0000313" key="2">
    <source>
        <dbReference type="EMBL" id="MFB9759166.1"/>
    </source>
</evidence>
<protein>
    <submittedName>
        <fullName evidence="2">TerD family protein</fullName>
    </submittedName>
</protein>
<dbReference type="PANTHER" id="PTHR32097">
    <property type="entry name" value="CAMP-BINDING PROTEIN 1-RELATED"/>
    <property type="match status" value="1"/>
</dbReference>
<dbReference type="Pfam" id="PF02342">
    <property type="entry name" value="TerD"/>
    <property type="match status" value="1"/>
</dbReference>
<dbReference type="Proteomes" id="UP001589609">
    <property type="component" value="Unassembled WGS sequence"/>
</dbReference>
<reference evidence="2 3" key="1">
    <citation type="submission" date="2024-09" db="EMBL/GenBank/DDBJ databases">
        <authorList>
            <person name="Sun Q."/>
            <person name="Mori K."/>
        </authorList>
    </citation>
    <scope>NUCLEOTIDE SEQUENCE [LARGE SCALE GENOMIC DNA]</scope>
    <source>
        <strain evidence="2 3">JCM 11201</strain>
    </source>
</reference>
<sequence length="197" mass="21553">MAISLQKGQKIDLTKGRSGLSTIMVGLGWDPVKKGRGFFGFGGGPDIDCDASVLMLNEQGKIVDQKDVIYFGNLVSLCGSVRHSGDNLTGDGDGDDEQIYVELKKVPAHIHKLVFVVNIYQCMQRKQDFGMIKNAFIRVADASNQVELIHYNITDNFSGLTSLFAGEIYRHGGEWKFSAVGQGSRDTSLGDIANRYA</sequence>
<accession>A0ABV5WEX9</accession>